<dbReference type="AlphaFoldDB" id="A0A8H2VI51"/>
<protein>
    <submittedName>
        <fullName evidence="9">Similar to Saccharomyces cerevisiae YKL081W TEF4 Gamma subunit of translational elongation factor eEF1B</fullName>
    </submittedName>
</protein>
<dbReference type="Pfam" id="PF02798">
    <property type="entry name" value="GST_N"/>
    <property type="match status" value="1"/>
</dbReference>
<dbReference type="RefSeq" id="XP_041407928.1">
    <property type="nucleotide sequence ID" value="XM_041551994.1"/>
</dbReference>
<comment type="pathway">
    <text evidence="1">Protein biosynthesis; polypeptide chain elongation.</text>
</comment>
<dbReference type="InterPro" id="IPR036249">
    <property type="entry name" value="Thioredoxin-like_sf"/>
</dbReference>
<proteinExistence type="predicted"/>
<dbReference type="EMBL" id="CAEFZW010000008">
    <property type="protein sequence ID" value="CAB4256084.1"/>
    <property type="molecule type" value="Genomic_DNA"/>
</dbReference>
<feature type="domain" description="EF-1-gamma C-terminal" evidence="6">
    <location>
        <begin position="251"/>
        <end position="412"/>
    </location>
</feature>
<dbReference type="InterPro" id="IPR004046">
    <property type="entry name" value="GST_C"/>
</dbReference>
<dbReference type="Pfam" id="PF00043">
    <property type="entry name" value="GST_C"/>
    <property type="match status" value="1"/>
</dbReference>
<evidence type="ECO:0000256" key="4">
    <source>
        <dbReference type="PROSITE-ProRule" id="PRU00519"/>
    </source>
</evidence>
<dbReference type="GO" id="GO:0005737">
    <property type="term" value="C:cytoplasm"/>
    <property type="evidence" value="ECO:0007669"/>
    <property type="project" value="TreeGrafter"/>
</dbReference>
<gene>
    <name evidence="9" type="ORF">KABA2_08S02882</name>
</gene>
<dbReference type="GO" id="GO:0005085">
    <property type="term" value="F:guanyl-nucleotide exchange factor activity"/>
    <property type="evidence" value="ECO:0007669"/>
    <property type="project" value="UniProtKB-ARBA"/>
</dbReference>
<dbReference type="FunFam" id="3.40.30.10:FF:000142">
    <property type="entry name" value="Elongation factor 1 gamma"/>
    <property type="match status" value="1"/>
</dbReference>
<dbReference type="GO" id="GO:0005634">
    <property type="term" value="C:nucleus"/>
    <property type="evidence" value="ECO:0007669"/>
    <property type="project" value="TreeGrafter"/>
</dbReference>
<accession>A0A8H2VI51</accession>
<evidence type="ECO:0000259" key="8">
    <source>
        <dbReference type="PROSITE" id="PS50405"/>
    </source>
</evidence>
<dbReference type="GO" id="GO:0003746">
    <property type="term" value="F:translation elongation factor activity"/>
    <property type="evidence" value="ECO:0007669"/>
    <property type="project" value="UniProtKB-UniRule"/>
</dbReference>
<dbReference type="InterPro" id="IPR001662">
    <property type="entry name" value="EF1B_G_C"/>
</dbReference>
<evidence type="ECO:0000313" key="10">
    <source>
        <dbReference type="Proteomes" id="UP000644660"/>
    </source>
</evidence>
<dbReference type="SUPFAM" id="SSF89942">
    <property type="entry name" value="eEF1-gamma domain"/>
    <property type="match status" value="1"/>
</dbReference>
<dbReference type="PANTHER" id="PTHR43986:SF1">
    <property type="entry name" value="ELONGATION FACTOR 1-GAMMA"/>
    <property type="match status" value="1"/>
</dbReference>
<dbReference type="CDD" id="cd03181">
    <property type="entry name" value="GST_C_EF1Bgamma_like"/>
    <property type="match status" value="1"/>
</dbReference>
<dbReference type="SUPFAM" id="SSF47616">
    <property type="entry name" value="GST C-terminal domain-like"/>
    <property type="match status" value="1"/>
</dbReference>
<evidence type="ECO:0000259" key="7">
    <source>
        <dbReference type="PROSITE" id="PS50404"/>
    </source>
</evidence>
<name>A0A8H2VI51_9SACH</name>
<organism evidence="9 10">
    <name type="scientific">Maudiozyma barnettii</name>
    <dbReference type="NCBI Taxonomy" id="61262"/>
    <lineage>
        <taxon>Eukaryota</taxon>
        <taxon>Fungi</taxon>
        <taxon>Dikarya</taxon>
        <taxon>Ascomycota</taxon>
        <taxon>Saccharomycotina</taxon>
        <taxon>Saccharomycetes</taxon>
        <taxon>Saccharomycetales</taxon>
        <taxon>Saccharomycetaceae</taxon>
        <taxon>Maudiozyma</taxon>
    </lineage>
</organism>
<comment type="caution">
    <text evidence="9">The sequence shown here is derived from an EMBL/GenBank/DDBJ whole genome shotgun (WGS) entry which is preliminary data.</text>
</comment>
<keyword evidence="2 4" id="KW-0251">Elongation factor</keyword>
<evidence type="ECO:0000313" key="9">
    <source>
        <dbReference type="EMBL" id="CAB4256084.1"/>
    </source>
</evidence>
<dbReference type="InterPro" id="IPR036433">
    <property type="entry name" value="EF1B_G_C_sf"/>
</dbReference>
<dbReference type="InterPro" id="IPR004045">
    <property type="entry name" value="Glutathione_S-Trfase_N"/>
</dbReference>
<feature type="domain" description="GST C-terminal" evidence="8">
    <location>
        <begin position="86"/>
        <end position="212"/>
    </location>
</feature>
<keyword evidence="10" id="KW-1185">Reference proteome</keyword>
<reference evidence="9 10" key="1">
    <citation type="submission" date="2020-05" db="EMBL/GenBank/DDBJ databases">
        <authorList>
            <person name="Casaregola S."/>
            <person name="Devillers H."/>
            <person name="Grondin C."/>
        </authorList>
    </citation>
    <scope>NUCLEOTIDE SEQUENCE [LARGE SCALE GENOMIC DNA]</scope>
    <source>
        <strain evidence="9 10">CLIB 1767</strain>
    </source>
</reference>
<dbReference type="SUPFAM" id="SSF52833">
    <property type="entry name" value="Thioredoxin-like"/>
    <property type="match status" value="1"/>
</dbReference>
<dbReference type="InterPro" id="IPR036282">
    <property type="entry name" value="Glutathione-S-Trfase_C_sf"/>
</dbReference>
<dbReference type="PROSITE" id="PS50405">
    <property type="entry name" value="GST_CTER"/>
    <property type="match status" value="1"/>
</dbReference>
<dbReference type="PROSITE" id="PS50040">
    <property type="entry name" value="EF1G_C"/>
    <property type="match status" value="1"/>
</dbReference>
<feature type="domain" description="GST N-terminal" evidence="7">
    <location>
        <begin position="1"/>
        <end position="77"/>
    </location>
</feature>
<feature type="region of interest" description="Disordered" evidence="5">
    <location>
        <begin position="218"/>
        <end position="251"/>
    </location>
</feature>
<feature type="compositionally biased region" description="Basic and acidic residues" evidence="5">
    <location>
        <begin position="218"/>
        <end position="241"/>
    </location>
</feature>
<dbReference type="PROSITE" id="PS50404">
    <property type="entry name" value="GST_NTER"/>
    <property type="match status" value="1"/>
</dbReference>
<keyword evidence="3 4" id="KW-0648">Protein biosynthesis</keyword>
<dbReference type="SMART" id="SM01183">
    <property type="entry name" value="EF1G"/>
    <property type="match status" value="1"/>
</dbReference>
<dbReference type="Gene3D" id="3.40.30.10">
    <property type="entry name" value="Glutaredoxin"/>
    <property type="match status" value="1"/>
</dbReference>
<dbReference type="Gene3D" id="3.30.70.1010">
    <property type="entry name" value="Translation elongation factor EF1B, gamma chain, conserved domain"/>
    <property type="match status" value="1"/>
</dbReference>
<evidence type="ECO:0000256" key="3">
    <source>
        <dbReference type="ARBA" id="ARBA00022917"/>
    </source>
</evidence>
<sequence>MSQGTLYTSTTLRCHPVKALIEKFNLDIACVEKSTVADFETKFPLGQIPAFIGPKGFKITEEVAILYYVADLIQDEKAKAALKGKTEAEKTQVLRWVSVGNTNLFSAIFTNLLSIQGVLQYNKKENDNRFAVIEKYAKVFDDRLKTHTYIATEKISLGDLQCAVPWTAAFSTILDPEAKAQHPYLTRWLKTVVASDFGKIVFKDFKFAEKALAYVPAKKEKKDKPKKDEQPKKKDAKKEEQPAAEPTVKKAKHPLEALGKSTFVLDDWKRKYSNEDTRPVALPWFWEHYNPEEYSIWKVGYKYNDELTLTFMSNNLVGGFFNRLSASTKYMFGCMVIYGENNNNGITGAIMIRGQEFAPAFDVAPDWESYAYAKLDPTKEEDKEFINNMWAWDKPVVVDGENREIADGKVLK</sequence>
<dbReference type="Pfam" id="PF00647">
    <property type="entry name" value="EF1G"/>
    <property type="match status" value="1"/>
</dbReference>
<dbReference type="GeneID" id="64859154"/>
<dbReference type="Proteomes" id="UP000644660">
    <property type="component" value="Unassembled WGS sequence"/>
</dbReference>
<evidence type="ECO:0000256" key="5">
    <source>
        <dbReference type="SAM" id="MobiDB-lite"/>
    </source>
</evidence>
<dbReference type="InterPro" id="IPR050802">
    <property type="entry name" value="EF-GSTs"/>
</dbReference>
<dbReference type="PANTHER" id="PTHR43986">
    <property type="entry name" value="ELONGATION FACTOR 1-GAMMA"/>
    <property type="match status" value="1"/>
</dbReference>
<evidence type="ECO:0000256" key="2">
    <source>
        <dbReference type="ARBA" id="ARBA00022768"/>
    </source>
</evidence>
<dbReference type="FunFam" id="3.30.70.1010:FF:000001">
    <property type="entry name" value="Elongation factor 1-gamma 1"/>
    <property type="match status" value="1"/>
</dbReference>
<dbReference type="InterPro" id="IPR010987">
    <property type="entry name" value="Glutathione-S-Trfase_C-like"/>
</dbReference>
<evidence type="ECO:0000256" key="1">
    <source>
        <dbReference type="ARBA" id="ARBA00004815"/>
    </source>
</evidence>
<dbReference type="FunFam" id="1.20.1050.10:FF:000006">
    <property type="entry name" value="Elongation factor 1 gamma"/>
    <property type="match status" value="1"/>
</dbReference>
<evidence type="ECO:0000259" key="6">
    <source>
        <dbReference type="PROSITE" id="PS50040"/>
    </source>
</evidence>
<dbReference type="Gene3D" id="1.20.1050.10">
    <property type="match status" value="1"/>
</dbReference>